<dbReference type="KEGG" id="dol:Dole_3142"/>
<organism evidence="1 2">
    <name type="scientific">Desulfosudis oleivorans (strain DSM 6200 / JCM 39069 / Hxd3)</name>
    <name type="common">Desulfococcus oleovorans</name>
    <dbReference type="NCBI Taxonomy" id="96561"/>
    <lineage>
        <taxon>Bacteria</taxon>
        <taxon>Pseudomonadati</taxon>
        <taxon>Thermodesulfobacteriota</taxon>
        <taxon>Desulfobacteria</taxon>
        <taxon>Desulfobacterales</taxon>
        <taxon>Desulfosudaceae</taxon>
        <taxon>Desulfosudis</taxon>
    </lineage>
</organism>
<protein>
    <submittedName>
        <fullName evidence="1">Uncharacterized protein</fullName>
    </submittedName>
</protein>
<sequence length="79" mass="9525">MQDYIDIPRLQISRNQDRVRMITHQSELAMRYRAMEQRHEAKPVGEVQLILFHLSVHQSYQRYKLKSEMNVRLRSGGKK</sequence>
<dbReference type="AlphaFoldDB" id="A8ZZS3"/>
<dbReference type="HOGENOM" id="CLU_2600359_0_0_7"/>
<gene>
    <name evidence="1" type="ordered locus">Dole_3142</name>
</gene>
<accession>A8ZZS3</accession>
<keyword evidence="2" id="KW-1185">Reference proteome</keyword>
<reference evidence="1 2" key="1">
    <citation type="submission" date="2007-10" db="EMBL/GenBank/DDBJ databases">
        <title>Complete sequence of Desulfococcus oleovorans Hxd3.</title>
        <authorList>
            <consortium name="US DOE Joint Genome Institute"/>
            <person name="Copeland A."/>
            <person name="Lucas S."/>
            <person name="Lapidus A."/>
            <person name="Barry K."/>
            <person name="Glavina del Rio T."/>
            <person name="Dalin E."/>
            <person name="Tice H."/>
            <person name="Pitluck S."/>
            <person name="Kiss H."/>
            <person name="Brettin T."/>
            <person name="Bruce D."/>
            <person name="Detter J.C."/>
            <person name="Han C."/>
            <person name="Schmutz J."/>
            <person name="Larimer F."/>
            <person name="Land M."/>
            <person name="Hauser L."/>
            <person name="Kyrpides N."/>
            <person name="Kim E."/>
            <person name="Wawrik B."/>
            <person name="Richardson P."/>
        </authorList>
    </citation>
    <scope>NUCLEOTIDE SEQUENCE [LARGE SCALE GENOMIC DNA]</scope>
    <source>
        <strain evidence="2">DSM 6200 / JCM 39069 / Hxd3</strain>
    </source>
</reference>
<proteinExistence type="predicted"/>
<name>A8ZZS3_DESOH</name>
<dbReference type="Proteomes" id="UP000008561">
    <property type="component" value="Chromosome"/>
</dbReference>
<dbReference type="STRING" id="96561.Dole_3142"/>
<evidence type="ECO:0000313" key="2">
    <source>
        <dbReference type="Proteomes" id="UP000008561"/>
    </source>
</evidence>
<evidence type="ECO:0000313" key="1">
    <source>
        <dbReference type="EMBL" id="ABW68945.1"/>
    </source>
</evidence>
<dbReference type="EMBL" id="CP000859">
    <property type="protein sequence ID" value="ABW68945.1"/>
    <property type="molecule type" value="Genomic_DNA"/>
</dbReference>